<evidence type="ECO:0000256" key="1">
    <source>
        <dbReference type="ARBA" id="ARBA00004236"/>
    </source>
</evidence>
<protein>
    <recommendedName>
        <fullName evidence="8">Inhibitor I9 domain-containing protein</fullName>
    </recommendedName>
</protein>
<dbReference type="InterPro" id="IPR010259">
    <property type="entry name" value="S8pro/Inhibitor_I9"/>
</dbReference>
<dbReference type="PANTHER" id="PTHR31220">
    <property type="entry name" value="HYCCIN RELATED"/>
    <property type="match status" value="1"/>
</dbReference>
<sequence length="666" mass="71988">MHIRSLEIDEAFRFCFSPTTRTEVSQIARRQDSPMPTAGSPSFSSATSTSIAVDLTDNSSSNPGGSAGGAAGSNAMQSWWESISKARSRILELVSLLHLPDLAALADSDRPARSLLDSPVAYASLSAALSSPSSGSGDDPLCQWLYDTFQSSDPDLRLVALSFVPLLAGLYLSRVVSSSSSNSPSLSGFEAVLLALYATEVKARGGKPLLVSSPDLSVHSLYHTPRPSGLQSTSAPPKPPPVGVLSPPLEPQIAVKSTKRACIVAVALDSYYKIISSMPSRSKIDFCEFVAGWAGQDCPCRFELDDGDLKPPLSCSSSLSSSSSSQIRILAEGDGEIGGAVDYMRRLNIQDSHNSNREEEEDNIHSRGSRVPLPWELLQPVLRILGHCLLAPLNSQEVRDAASVTVRCVYARASHDLLAQAILASRSLIQLDNTARKVGKPETSQGNSSKPNTPSKPKKPEVFLLDYRRDDFEVDCKKISKEKKGVICEMTLKGITCKNTSLQNRCSIKFPFKLQNATICINSEAAYQQGKPRNRGAEMERSLLAFFIIFLSFSASSCSAYFSGDVNPVEDLAVAPVGGARVYIVTVTWHKGLNTKQSAIETLTSVLGSEEAAQKALVYVYDYVFPGFAAKLTPSEAFKLESKATWNSSSHSRYHIPFDVDVLILN</sequence>
<evidence type="ECO:0000256" key="7">
    <source>
        <dbReference type="SAM" id="MobiDB-lite"/>
    </source>
</evidence>
<evidence type="ECO:0000256" key="5">
    <source>
        <dbReference type="ARBA" id="ARBA00023136"/>
    </source>
</evidence>
<dbReference type="Pfam" id="PF05922">
    <property type="entry name" value="Inhibitor_I9"/>
    <property type="match status" value="1"/>
</dbReference>
<evidence type="ECO:0000256" key="2">
    <source>
        <dbReference type="ARBA" id="ARBA00004514"/>
    </source>
</evidence>
<dbReference type="GO" id="GO:0005886">
    <property type="term" value="C:plasma membrane"/>
    <property type="evidence" value="ECO:0007669"/>
    <property type="project" value="UniProtKB-SubCell"/>
</dbReference>
<keyword evidence="4" id="KW-0963">Cytoplasm</keyword>
<feature type="region of interest" description="Disordered" evidence="7">
    <location>
        <begin position="23"/>
        <end position="46"/>
    </location>
</feature>
<feature type="region of interest" description="Disordered" evidence="7">
    <location>
        <begin position="436"/>
        <end position="460"/>
    </location>
</feature>
<keyword evidence="3" id="KW-1003">Cell membrane</keyword>
<name>A0A8J5KDJ1_ZINOF</name>
<evidence type="ECO:0000259" key="8">
    <source>
        <dbReference type="Pfam" id="PF05922"/>
    </source>
</evidence>
<comment type="subcellular location">
    <subcellularLocation>
        <location evidence="1">Cell membrane</location>
    </subcellularLocation>
    <subcellularLocation>
        <location evidence="2">Cytoplasm</location>
        <location evidence="2">Cytosol</location>
    </subcellularLocation>
</comment>
<gene>
    <name evidence="9" type="ORF">ZIOFF_066026</name>
</gene>
<evidence type="ECO:0000256" key="6">
    <source>
        <dbReference type="ARBA" id="ARBA00034482"/>
    </source>
</evidence>
<keyword evidence="5" id="KW-0472">Membrane</keyword>
<dbReference type="PANTHER" id="PTHR31220:SF1">
    <property type="entry name" value="GH21176P"/>
    <property type="match status" value="1"/>
</dbReference>
<dbReference type="Proteomes" id="UP000734854">
    <property type="component" value="Unassembled WGS sequence"/>
</dbReference>
<comment type="similarity">
    <text evidence="6">Belongs to the Hyccin family.</text>
</comment>
<dbReference type="GO" id="GO:0046854">
    <property type="term" value="P:phosphatidylinositol phosphate biosynthetic process"/>
    <property type="evidence" value="ECO:0007669"/>
    <property type="project" value="TreeGrafter"/>
</dbReference>
<dbReference type="Gene3D" id="3.30.70.80">
    <property type="entry name" value="Peptidase S8 propeptide/proteinase inhibitor I9"/>
    <property type="match status" value="1"/>
</dbReference>
<evidence type="ECO:0000256" key="3">
    <source>
        <dbReference type="ARBA" id="ARBA00022475"/>
    </source>
</evidence>
<dbReference type="EMBL" id="JACMSC010000018">
    <property type="protein sequence ID" value="KAG6476778.1"/>
    <property type="molecule type" value="Genomic_DNA"/>
</dbReference>
<organism evidence="9 10">
    <name type="scientific">Zingiber officinale</name>
    <name type="common">Ginger</name>
    <name type="synonym">Amomum zingiber</name>
    <dbReference type="NCBI Taxonomy" id="94328"/>
    <lineage>
        <taxon>Eukaryota</taxon>
        <taxon>Viridiplantae</taxon>
        <taxon>Streptophyta</taxon>
        <taxon>Embryophyta</taxon>
        <taxon>Tracheophyta</taxon>
        <taxon>Spermatophyta</taxon>
        <taxon>Magnoliopsida</taxon>
        <taxon>Liliopsida</taxon>
        <taxon>Zingiberales</taxon>
        <taxon>Zingiberaceae</taxon>
        <taxon>Zingiber</taxon>
    </lineage>
</organism>
<feature type="compositionally biased region" description="Low complexity" evidence="7">
    <location>
        <begin position="37"/>
        <end position="46"/>
    </location>
</feature>
<dbReference type="AlphaFoldDB" id="A0A8J5KDJ1"/>
<dbReference type="InterPro" id="IPR018619">
    <property type="entry name" value="Hyccin"/>
</dbReference>
<reference evidence="9 10" key="1">
    <citation type="submission" date="2020-08" db="EMBL/GenBank/DDBJ databases">
        <title>Plant Genome Project.</title>
        <authorList>
            <person name="Zhang R.-G."/>
        </authorList>
    </citation>
    <scope>NUCLEOTIDE SEQUENCE [LARGE SCALE GENOMIC DNA]</scope>
    <source>
        <tissue evidence="9">Rhizome</tissue>
    </source>
</reference>
<evidence type="ECO:0000256" key="4">
    <source>
        <dbReference type="ARBA" id="ARBA00022490"/>
    </source>
</evidence>
<dbReference type="GO" id="GO:0072659">
    <property type="term" value="P:protein localization to plasma membrane"/>
    <property type="evidence" value="ECO:0007669"/>
    <property type="project" value="TreeGrafter"/>
</dbReference>
<accession>A0A8J5KDJ1</accession>
<dbReference type="InterPro" id="IPR037045">
    <property type="entry name" value="S8pro/Inhibitor_I9_sf"/>
</dbReference>
<evidence type="ECO:0000313" key="9">
    <source>
        <dbReference type="EMBL" id="KAG6476778.1"/>
    </source>
</evidence>
<comment type="caution">
    <text evidence="9">The sequence shown here is derived from an EMBL/GenBank/DDBJ whole genome shotgun (WGS) entry which is preliminary data.</text>
</comment>
<feature type="domain" description="Inhibitor I9" evidence="8">
    <location>
        <begin position="583"/>
        <end position="643"/>
    </location>
</feature>
<evidence type="ECO:0000313" key="10">
    <source>
        <dbReference type="Proteomes" id="UP000734854"/>
    </source>
</evidence>
<dbReference type="Pfam" id="PF09790">
    <property type="entry name" value="Hyccin"/>
    <property type="match status" value="1"/>
</dbReference>
<dbReference type="GO" id="GO:0005829">
    <property type="term" value="C:cytosol"/>
    <property type="evidence" value="ECO:0007669"/>
    <property type="project" value="UniProtKB-SubCell"/>
</dbReference>
<keyword evidence="10" id="KW-1185">Reference proteome</keyword>
<proteinExistence type="inferred from homology"/>